<comment type="caution">
    <text evidence="2">The sequence shown here is derived from an EMBL/GenBank/DDBJ whole genome shotgun (WGS) entry which is preliminary data.</text>
</comment>
<feature type="region of interest" description="Disordered" evidence="1">
    <location>
        <begin position="15"/>
        <end position="41"/>
    </location>
</feature>
<name>A0A426YXA1_ENSVE</name>
<feature type="region of interest" description="Disordered" evidence="1">
    <location>
        <begin position="136"/>
        <end position="179"/>
    </location>
</feature>
<evidence type="ECO:0000313" key="3">
    <source>
        <dbReference type="Proteomes" id="UP000287651"/>
    </source>
</evidence>
<evidence type="ECO:0000256" key="1">
    <source>
        <dbReference type="SAM" id="MobiDB-lite"/>
    </source>
</evidence>
<dbReference type="AlphaFoldDB" id="A0A426YXA1"/>
<dbReference type="EMBL" id="AMZH03009678">
    <property type="protein sequence ID" value="RRT56334.1"/>
    <property type="molecule type" value="Genomic_DNA"/>
</dbReference>
<protein>
    <submittedName>
        <fullName evidence="2">Uncharacterized protein</fullName>
    </submittedName>
</protein>
<sequence length="179" mass="20050">MNFFRAVATHVPSCKQLGKKGEPRTQRGDIGRTRPKKKKKLDKNRTFFAPSQLKFHEQLERLLLFDPAKQTPGIRAHLLRETFGFGSTRSRVVFLATISITEEDASGVRHRIATNTRALEAESDTGLLEGQWAHRQSVNPTSNRNPSPTPLPFPTSVSLSRARARPPRPGETKKDGEAK</sequence>
<feature type="compositionally biased region" description="Basic and acidic residues" evidence="1">
    <location>
        <begin position="19"/>
        <end position="32"/>
    </location>
</feature>
<proteinExistence type="predicted"/>
<organism evidence="2 3">
    <name type="scientific">Ensete ventricosum</name>
    <name type="common">Abyssinian banana</name>
    <name type="synonym">Musa ensete</name>
    <dbReference type="NCBI Taxonomy" id="4639"/>
    <lineage>
        <taxon>Eukaryota</taxon>
        <taxon>Viridiplantae</taxon>
        <taxon>Streptophyta</taxon>
        <taxon>Embryophyta</taxon>
        <taxon>Tracheophyta</taxon>
        <taxon>Spermatophyta</taxon>
        <taxon>Magnoliopsida</taxon>
        <taxon>Liliopsida</taxon>
        <taxon>Zingiberales</taxon>
        <taxon>Musaceae</taxon>
        <taxon>Ensete</taxon>
    </lineage>
</organism>
<gene>
    <name evidence="2" type="ORF">B296_00035737</name>
</gene>
<feature type="compositionally biased region" description="Low complexity" evidence="1">
    <location>
        <begin position="137"/>
        <end position="146"/>
    </location>
</feature>
<feature type="compositionally biased region" description="Basic and acidic residues" evidence="1">
    <location>
        <begin position="168"/>
        <end position="179"/>
    </location>
</feature>
<reference evidence="2 3" key="1">
    <citation type="journal article" date="2014" name="Agronomy (Basel)">
        <title>A Draft Genome Sequence for Ensete ventricosum, the Drought-Tolerant Tree Against Hunger.</title>
        <authorList>
            <person name="Harrison J."/>
            <person name="Moore K.A."/>
            <person name="Paszkiewicz K."/>
            <person name="Jones T."/>
            <person name="Grant M."/>
            <person name="Ambacheew D."/>
            <person name="Muzemil S."/>
            <person name="Studholme D.J."/>
        </authorList>
    </citation>
    <scope>NUCLEOTIDE SEQUENCE [LARGE SCALE GENOMIC DNA]</scope>
</reference>
<dbReference type="Proteomes" id="UP000287651">
    <property type="component" value="Unassembled WGS sequence"/>
</dbReference>
<accession>A0A426YXA1</accession>
<evidence type="ECO:0000313" key="2">
    <source>
        <dbReference type="EMBL" id="RRT56334.1"/>
    </source>
</evidence>